<protein>
    <submittedName>
        <fullName evidence="5">Gfo/Idh/MocA family oxidoreductase</fullName>
    </submittedName>
    <submittedName>
        <fullName evidence="7">Oxidoreductase family, NAD-binding Rossmann fold protein</fullName>
        <ecNumber evidence="7">1.-.-.-</ecNumber>
    </submittedName>
</protein>
<sequence>MSAINFVVIGYGGMGAYHVHNILPNENERIHIVGTYDISEERQAISQEKGHKIYKSYEEVLADETIEAVLIATPNDLHKDLSIAALRAGKHVVCEKPVALNTAELDEIVAVAKETGNTFMVHQNRRWDPDFLIVRDLYRNRQIGDLFQIESRVQGANGIPGDWRHVKKQGGGMVLDWGVHLLDQILWLVDSPVKDVKADLSYILGEEVDDGFFALITFENGVKAIVEVGTSNYTQLPRWYIKGIEGTATIQDWALNGKMVRATGREDVAAPKPVQAGVGLTKTMAPPSELAAESIPFPEAKADFDPFYKNFYHVVRHGAEPIVKNEEVRNVMELIERIFAVASAK</sequence>
<dbReference type="Proteomes" id="UP001241571">
    <property type="component" value="Unassembled WGS sequence"/>
</dbReference>
<dbReference type="AlphaFoldDB" id="A0A1L8U394"/>
<dbReference type="EMBL" id="UFYW01000001">
    <property type="protein sequence ID" value="STD84203.1"/>
    <property type="molecule type" value="Genomic_DNA"/>
</dbReference>
<evidence type="ECO:0000259" key="4">
    <source>
        <dbReference type="Pfam" id="PF22725"/>
    </source>
</evidence>
<evidence type="ECO:0000259" key="3">
    <source>
        <dbReference type="Pfam" id="PF01408"/>
    </source>
</evidence>
<dbReference type="Pfam" id="PF22725">
    <property type="entry name" value="GFO_IDH_MocA_C3"/>
    <property type="match status" value="1"/>
</dbReference>
<dbReference type="InterPro" id="IPR055170">
    <property type="entry name" value="GFO_IDH_MocA-like_dom"/>
</dbReference>
<evidence type="ECO:0000256" key="2">
    <source>
        <dbReference type="ARBA" id="ARBA00023002"/>
    </source>
</evidence>
<name>A0A1L8U394_ENTGA</name>
<dbReference type="SUPFAM" id="SSF55347">
    <property type="entry name" value="Glyceraldehyde-3-phosphate dehydrogenase-like, C-terminal domain"/>
    <property type="match status" value="1"/>
</dbReference>
<dbReference type="GO" id="GO:0016491">
    <property type="term" value="F:oxidoreductase activity"/>
    <property type="evidence" value="ECO:0007669"/>
    <property type="project" value="UniProtKB-KW"/>
</dbReference>
<evidence type="ECO:0000256" key="1">
    <source>
        <dbReference type="ARBA" id="ARBA00010928"/>
    </source>
</evidence>
<evidence type="ECO:0000313" key="5">
    <source>
        <dbReference type="EMBL" id="MDL4936312.1"/>
    </source>
</evidence>
<feature type="domain" description="GFO/IDH/MocA-like oxidoreductase" evidence="4">
    <location>
        <begin position="133"/>
        <end position="248"/>
    </location>
</feature>
<keyword evidence="2 7" id="KW-0560">Oxidoreductase</keyword>
<evidence type="ECO:0000313" key="6">
    <source>
        <dbReference type="EMBL" id="MXS25842.1"/>
    </source>
</evidence>
<dbReference type="PANTHER" id="PTHR43708">
    <property type="entry name" value="CONSERVED EXPRESSED OXIDOREDUCTASE (EUROFUNG)"/>
    <property type="match status" value="1"/>
</dbReference>
<dbReference type="InterPro" id="IPR000683">
    <property type="entry name" value="Gfo/Idh/MocA-like_OxRdtase_N"/>
</dbReference>
<feature type="domain" description="Gfo/Idh/MocA-like oxidoreductase N-terminal" evidence="3">
    <location>
        <begin position="4"/>
        <end position="122"/>
    </location>
</feature>
<accession>A0A1L8U394</accession>
<dbReference type="SUPFAM" id="SSF51735">
    <property type="entry name" value="NAD(P)-binding Rossmann-fold domains"/>
    <property type="match status" value="1"/>
</dbReference>
<gene>
    <name evidence="7" type="primary">yhhX_2</name>
    <name evidence="6" type="ORF">GTI89_07215</name>
    <name evidence="7" type="ORF">NCTC12360_02730</name>
    <name evidence="5" type="ORF">QRX88_11350</name>
</gene>
<dbReference type="OrthoDB" id="9815825at2"/>
<evidence type="ECO:0000313" key="8">
    <source>
        <dbReference type="Proteomes" id="UP000254807"/>
    </source>
</evidence>
<evidence type="ECO:0000313" key="7">
    <source>
        <dbReference type="EMBL" id="STD84203.1"/>
    </source>
</evidence>
<dbReference type="Proteomes" id="UP000439965">
    <property type="component" value="Unassembled WGS sequence"/>
</dbReference>
<dbReference type="GO" id="GO:0000166">
    <property type="term" value="F:nucleotide binding"/>
    <property type="evidence" value="ECO:0007669"/>
    <property type="project" value="InterPro"/>
</dbReference>
<reference evidence="7 8" key="1">
    <citation type="submission" date="2018-06" db="EMBL/GenBank/DDBJ databases">
        <authorList>
            <consortium name="Pathogen Informatics"/>
            <person name="Doyle S."/>
        </authorList>
    </citation>
    <scope>NUCLEOTIDE SEQUENCE [LARGE SCALE GENOMIC DNA]</scope>
    <source>
        <strain evidence="7 8">NCTC12360</strain>
    </source>
</reference>
<dbReference type="PANTHER" id="PTHR43708:SF5">
    <property type="entry name" value="CONSERVED EXPRESSED OXIDOREDUCTASE (EUROFUNG)-RELATED"/>
    <property type="match status" value="1"/>
</dbReference>
<dbReference type="EMBL" id="WVTI01000004">
    <property type="protein sequence ID" value="MXS25842.1"/>
    <property type="molecule type" value="Genomic_DNA"/>
</dbReference>
<dbReference type="EC" id="1.-.-.-" evidence="7"/>
<dbReference type="Pfam" id="PF01408">
    <property type="entry name" value="GFO_IDH_MocA"/>
    <property type="match status" value="1"/>
</dbReference>
<reference evidence="6 9" key="2">
    <citation type="submission" date="2019-04" db="EMBL/GenBank/DDBJ databases">
        <title>Step-wise assembly of the neonatal virome modulated by breast feeding.</title>
        <authorList>
            <person name="Liang G."/>
            <person name="Bushman F."/>
        </authorList>
    </citation>
    <scope>NUCLEOTIDE SEQUENCE [LARGE SCALE GENOMIC DNA]</scope>
    <source>
        <strain evidence="6 9">E3404</strain>
    </source>
</reference>
<dbReference type="InterPro" id="IPR051317">
    <property type="entry name" value="Gfo/Idh/MocA_oxidoreduct"/>
</dbReference>
<dbReference type="EMBL" id="JASUBT010000007">
    <property type="protein sequence ID" value="MDL4936312.1"/>
    <property type="molecule type" value="Genomic_DNA"/>
</dbReference>
<proteinExistence type="inferred from homology"/>
<evidence type="ECO:0000313" key="9">
    <source>
        <dbReference type="Proteomes" id="UP000439965"/>
    </source>
</evidence>
<dbReference type="Proteomes" id="UP000254807">
    <property type="component" value="Unassembled WGS sequence"/>
</dbReference>
<evidence type="ECO:0000313" key="10">
    <source>
        <dbReference type="Proteomes" id="UP001241571"/>
    </source>
</evidence>
<reference evidence="5 10" key="3">
    <citation type="submission" date="2023-06" db="EMBL/GenBank/DDBJ databases">
        <title>Acute promotion of culturable opportunistic pathogens and persistent increase of antibiotic resistance following antibiotic exposure in mouse gut microbiota.</title>
        <authorList>
            <person name="Li L."/>
            <person name="Wang B."/>
            <person name="Sun Y."/>
            <person name="Wang M."/>
            <person name="Xu H."/>
        </authorList>
    </citation>
    <scope>NUCLEOTIDE SEQUENCE [LARGE SCALE GENOMIC DNA]</scope>
    <source>
        <strain evidence="5 10">CRI2_2</strain>
    </source>
</reference>
<comment type="similarity">
    <text evidence="1">Belongs to the Gfo/Idh/MocA family.</text>
</comment>
<dbReference type="RefSeq" id="WP_003128728.1">
    <property type="nucleotide sequence ID" value="NZ_BTSN01000010.1"/>
</dbReference>
<organism evidence="7 8">
    <name type="scientific">Enterococcus gallinarum</name>
    <dbReference type="NCBI Taxonomy" id="1353"/>
    <lineage>
        <taxon>Bacteria</taxon>
        <taxon>Bacillati</taxon>
        <taxon>Bacillota</taxon>
        <taxon>Bacilli</taxon>
        <taxon>Lactobacillales</taxon>
        <taxon>Enterococcaceae</taxon>
        <taxon>Enterococcus</taxon>
    </lineage>
</organism>
<dbReference type="Gene3D" id="3.40.50.720">
    <property type="entry name" value="NAD(P)-binding Rossmann-like Domain"/>
    <property type="match status" value="1"/>
</dbReference>
<dbReference type="InterPro" id="IPR036291">
    <property type="entry name" value="NAD(P)-bd_dom_sf"/>
</dbReference>
<keyword evidence="8" id="KW-1185">Reference proteome</keyword>
<dbReference type="Gene3D" id="3.30.360.10">
    <property type="entry name" value="Dihydrodipicolinate Reductase, domain 2"/>
    <property type="match status" value="1"/>
</dbReference>